<evidence type="ECO:0000313" key="2">
    <source>
        <dbReference type="Proteomes" id="UP000682204"/>
    </source>
</evidence>
<evidence type="ECO:0000313" key="1">
    <source>
        <dbReference type="EMBL" id="QVL37238.1"/>
    </source>
</evidence>
<reference evidence="1" key="1">
    <citation type="submission" date="2021-05" db="EMBL/GenBank/DDBJ databases">
        <title>An isolated secondary fermenter in methanogenic hydrocarbon-degrading communities.</title>
        <authorList>
            <person name="Liu Y.-F."/>
            <person name="Liu Z.-l."/>
        </authorList>
    </citation>
    <scope>NUCLEOTIDE SEQUENCE</scope>
    <source>
        <strain evidence="1">L-13</strain>
    </source>
</reference>
<keyword evidence="1" id="KW-0032">Aminotransferase</keyword>
<accession>A0ACD1DYN4</accession>
<keyword evidence="1" id="KW-0808">Transferase</keyword>
<proteinExistence type="predicted"/>
<sequence>MSLHGGRIWERDDPRSWVDFSANINPWGPPLFAIEAARRALAWIDRYPDGESRSLREALERATGRDLRGIVVGNGAGDLIRALFASLRPRRFLTVEPTFAEYGDVARSLAIPVRAFPLDAAEGFAFPVEALCDVLDEGDLLLACQPNNPTGRAWTEGELECLLKAAEARGALLVVDECFLNLTVPAAATLFRHPWPKGLFLLRAFTKDFALPGLRVGYLLASEEAVGRVRAFLQPWPLNCVGEAAARACLEEGGPFLSRCRKRLASARQVFSEELAARGFAVFPGAANYLLCRSPLDGMTLQERLVPSKILVRRCHTFPGLDDGFVRLAVRSEEENGRFIEALDALF</sequence>
<keyword evidence="2" id="KW-1185">Reference proteome</keyword>
<name>A0ACD1DYN4_9BACT</name>
<dbReference type="Proteomes" id="UP000682204">
    <property type="component" value="Chromosome"/>
</dbReference>
<dbReference type="EMBL" id="CP074691">
    <property type="protein sequence ID" value="QVL37238.1"/>
    <property type="molecule type" value="Genomic_DNA"/>
</dbReference>
<organism evidence="1 2">
    <name type="scientific">Aminirod propionatiphilus</name>
    <dbReference type="NCBI Taxonomy" id="3415223"/>
    <lineage>
        <taxon>Bacteria</taxon>
        <taxon>Thermotogati</taxon>
        <taxon>Synergistota</taxon>
        <taxon>Synergistia</taxon>
        <taxon>Synergistales</taxon>
        <taxon>Aminiphilaceae</taxon>
        <taxon>Aminirod</taxon>
    </lineage>
</organism>
<gene>
    <name evidence="1" type="ORF">KIH16_05665</name>
</gene>
<protein>
    <submittedName>
        <fullName evidence="1">Histidinol-phosphate aminotransferase family protein</fullName>
    </submittedName>
</protein>